<gene>
    <name evidence="3" type="ORF">LTR36_010474</name>
</gene>
<dbReference type="InterPro" id="IPR010482">
    <property type="entry name" value="TECPR1-like_DysF"/>
</dbReference>
<feature type="region of interest" description="Disordered" evidence="1">
    <location>
        <begin position="485"/>
        <end position="653"/>
    </location>
</feature>
<dbReference type="Pfam" id="PF06398">
    <property type="entry name" value="Pex24p"/>
    <property type="match status" value="1"/>
</dbReference>
<dbReference type="GO" id="GO:0007031">
    <property type="term" value="P:peroxisome organization"/>
    <property type="evidence" value="ECO:0007669"/>
    <property type="project" value="UniProtKB-ARBA"/>
</dbReference>
<protein>
    <recommendedName>
        <fullName evidence="2">Peroxin/Ferlin domain-containing protein</fullName>
    </recommendedName>
</protein>
<feature type="compositionally biased region" description="Basic residues" evidence="1">
    <location>
        <begin position="139"/>
        <end position="150"/>
    </location>
</feature>
<dbReference type="SMART" id="SM00694">
    <property type="entry name" value="DysFC"/>
    <property type="match status" value="1"/>
</dbReference>
<feature type="compositionally biased region" description="Basic and acidic residues" evidence="1">
    <location>
        <begin position="494"/>
        <end position="504"/>
    </location>
</feature>
<feature type="domain" description="Peroxin/Ferlin" evidence="2">
    <location>
        <begin position="235"/>
        <end position="271"/>
    </location>
</feature>
<feature type="region of interest" description="Disordered" evidence="1">
    <location>
        <begin position="76"/>
        <end position="155"/>
    </location>
</feature>
<evidence type="ECO:0000313" key="4">
    <source>
        <dbReference type="Proteomes" id="UP001324427"/>
    </source>
</evidence>
<sequence length="653" mass="72891">MSRQASFLGSLREVPTGDKLKAEHSISLVDHTKPAEEPNNNEQDAERADSDVIANPPTPANERLIKRLTNNSLTLQQSVRRQISKQKYSRYGQDRYGDEDDGTTNSSSALPTDEDPANAAQPGDPATEPQTGYLERGRAKANKLRKRKRTGLGGGKETADTVIDILYENQRGWFLFGVPRYSASSLLPSDPRPWQNKDFRTSPVDIRNSQVPDPSWEWVWKSWYVDMSRDVDEEGWEYSMLFKAGLSWHGNHPWFHSFVRRRRWLRMRRRKEVHVVTKEKGHELTAEYFTIHPHAFKPGSDEESDSKTTEMARRRARIENEVAIGNMDITDVGSLVRALRKAAVDREKLVAVRKFVADGGDELYYLSQHMSDIMSLFMYQSSRRQLLADLIAHHDDAHERREDLNDHSHTNDADAQKDHDIAVRHAENLHKAVLAAEEQVQRLEYWSDVKGMANGDELLHPERLPKDVTAGGGHPVDAFANKQHHTAGAPQLHGHAEHDSKGRESSAAPSKQSSTWFDAPTSPPDGKAKSSSRLGKSPGDSSDDSNSLDRYTTAAESVAGSDRSGKSSALSPAQRGREKAARLSSLDGMMEEEGEEGGHGAQHEQIGGDGHDDRDKHQADDEAPLSPIVDTTDRNNVESVELEPVPIEGDGVE</sequence>
<comment type="caution">
    <text evidence="3">The sequence shown here is derived from an EMBL/GenBank/DDBJ whole genome shotgun (WGS) entry which is preliminary data.</text>
</comment>
<evidence type="ECO:0000313" key="3">
    <source>
        <dbReference type="EMBL" id="KAK4539648.1"/>
    </source>
</evidence>
<evidence type="ECO:0000259" key="2">
    <source>
        <dbReference type="SMART" id="SM00694"/>
    </source>
</evidence>
<dbReference type="AlphaFoldDB" id="A0AAV9J4L8"/>
<organism evidence="3 4">
    <name type="scientific">Oleoguttula mirabilis</name>
    <dbReference type="NCBI Taxonomy" id="1507867"/>
    <lineage>
        <taxon>Eukaryota</taxon>
        <taxon>Fungi</taxon>
        <taxon>Dikarya</taxon>
        <taxon>Ascomycota</taxon>
        <taxon>Pezizomycotina</taxon>
        <taxon>Dothideomycetes</taxon>
        <taxon>Dothideomycetidae</taxon>
        <taxon>Mycosphaerellales</taxon>
        <taxon>Teratosphaeriaceae</taxon>
        <taxon>Oleoguttula</taxon>
    </lineage>
</organism>
<dbReference type="EMBL" id="JAVFHQ010000087">
    <property type="protein sequence ID" value="KAK4539648.1"/>
    <property type="molecule type" value="Genomic_DNA"/>
</dbReference>
<feature type="compositionally biased region" description="Basic and acidic residues" evidence="1">
    <location>
        <begin position="15"/>
        <end position="36"/>
    </location>
</feature>
<feature type="compositionally biased region" description="Polar residues" evidence="1">
    <location>
        <begin position="507"/>
        <end position="516"/>
    </location>
</feature>
<proteinExistence type="predicted"/>
<accession>A0AAV9J4L8</accession>
<reference evidence="3 4" key="1">
    <citation type="submission" date="2021-11" db="EMBL/GenBank/DDBJ databases">
        <title>Black yeast isolated from Biological Soil Crust.</title>
        <authorList>
            <person name="Kurbessoian T."/>
        </authorList>
    </citation>
    <scope>NUCLEOTIDE SEQUENCE [LARGE SCALE GENOMIC DNA]</scope>
    <source>
        <strain evidence="3 4">CCFEE 5522</strain>
    </source>
</reference>
<dbReference type="InterPro" id="IPR006614">
    <property type="entry name" value="Peroxin/Ferlin"/>
</dbReference>
<dbReference type="GO" id="GO:0005778">
    <property type="term" value="C:peroxisomal membrane"/>
    <property type="evidence" value="ECO:0007669"/>
    <property type="project" value="UniProtKB-ARBA"/>
</dbReference>
<feature type="compositionally biased region" description="Basic and acidic residues" evidence="1">
    <location>
        <begin position="609"/>
        <end position="620"/>
    </location>
</feature>
<name>A0AAV9J4L8_9PEZI</name>
<dbReference type="Proteomes" id="UP001324427">
    <property type="component" value="Unassembled WGS sequence"/>
</dbReference>
<evidence type="ECO:0000256" key="1">
    <source>
        <dbReference type="SAM" id="MobiDB-lite"/>
    </source>
</evidence>
<keyword evidence="4" id="KW-1185">Reference proteome</keyword>
<feature type="region of interest" description="Disordered" evidence="1">
    <location>
        <begin position="1"/>
        <end position="58"/>
    </location>
</feature>